<keyword evidence="2" id="KW-1185">Reference proteome</keyword>
<name>A0ACC0YFX4_9ROSI</name>
<reference evidence="2" key="1">
    <citation type="journal article" date="2023" name="G3 (Bethesda)">
        <title>Genome assembly and association tests identify interacting loci associated with vigor, precocity, and sex in interspecific pistachio rootstocks.</title>
        <authorList>
            <person name="Palmer W."/>
            <person name="Jacygrad E."/>
            <person name="Sagayaradj S."/>
            <person name="Cavanaugh K."/>
            <person name="Han R."/>
            <person name="Bertier L."/>
            <person name="Beede B."/>
            <person name="Kafkas S."/>
            <person name="Golino D."/>
            <person name="Preece J."/>
            <person name="Michelmore R."/>
        </authorList>
    </citation>
    <scope>NUCLEOTIDE SEQUENCE [LARGE SCALE GENOMIC DNA]</scope>
</reference>
<evidence type="ECO:0000313" key="2">
    <source>
        <dbReference type="Proteomes" id="UP001163603"/>
    </source>
</evidence>
<gene>
    <name evidence="1" type="ORF">Pint_24901</name>
</gene>
<proteinExistence type="predicted"/>
<evidence type="ECO:0000313" key="1">
    <source>
        <dbReference type="EMBL" id="KAJ0036029.1"/>
    </source>
</evidence>
<protein>
    <submittedName>
        <fullName evidence="1">Uncharacterized protein</fullName>
    </submittedName>
</protein>
<sequence>MGTPLEYIEVVVDLGGPLQWFDCFSGYNSSTYRPIYCGSSTCDVANAFGCNICGGDGFGCINGTCGPYLSNPFDQNILAGGILSEDTTSLSLTDGLRYLNDVLMRRLLFICANKNHLFGLGNGTRGVLGLSRSQAALPTQLSLAFNKSRKVALCIRRRFMLSFFLLRATSVSF</sequence>
<accession>A0ACC0YFX4</accession>
<comment type="caution">
    <text evidence="1">The sequence shown here is derived from an EMBL/GenBank/DDBJ whole genome shotgun (WGS) entry which is preliminary data.</text>
</comment>
<dbReference type="Proteomes" id="UP001163603">
    <property type="component" value="Chromosome 7"/>
</dbReference>
<dbReference type="EMBL" id="CM047742">
    <property type="protein sequence ID" value="KAJ0036029.1"/>
    <property type="molecule type" value="Genomic_DNA"/>
</dbReference>
<organism evidence="1 2">
    <name type="scientific">Pistacia integerrima</name>
    <dbReference type="NCBI Taxonomy" id="434235"/>
    <lineage>
        <taxon>Eukaryota</taxon>
        <taxon>Viridiplantae</taxon>
        <taxon>Streptophyta</taxon>
        <taxon>Embryophyta</taxon>
        <taxon>Tracheophyta</taxon>
        <taxon>Spermatophyta</taxon>
        <taxon>Magnoliopsida</taxon>
        <taxon>eudicotyledons</taxon>
        <taxon>Gunneridae</taxon>
        <taxon>Pentapetalae</taxon>
        <taxon>rosids</taxon>
        <taxon>malvids</taxon>
        <taxon>Sapindales</taxon>
        <taxon>Anacardiaceae</taxon>
        <taxon>Pistacia</taxon>
    </lineage>
</organism>